<feature type="compositionally biased region" description="Basic residues" evidence="10">
    <location>
        <begin position="9"/>
        <end position="20"/>
    </location>
</feature>
<dbReference type="Gene3D" id="3.40.220.10">
    <property type="entry name" value="Leucine Aminopeptidase, subunit E, domain 1"/>
    <property type="match status" value="1"/>
</dbReference>
<evidence type="ECO:0000256" key="4">
    <source>
        <dbReference type="ARBA" id="ARBA00022438"/>
    </source>
</evidence>
<dbReference type="PANTHER" id="PTHR11963">
    <property type="entry name" value="LEUCINE AMINOPEPTIDASE-RELATED"/>
    <property type="match status" value="1"/>
</dbReference>
<dbReference type="EC" id="3.4.11.1" evidence="9"/>
<dbReference type="RefSeq" id="WP_130558369.1">
    <property type="nucleotide sequence ID" value="NZ_AP028947.1"/>
</dbReference>
<keyword evidence="13" id="KW-1185">Reference proteome</keyword>
<name>A0AA86MHH3_9BURK</name>
<evidence type="ECO:0000256" key="9">
    <source>
        <dbReference type="HAMAP-Rule" id="MF_00181"/>
    </source>
</evidence>
<evidence type="ECO:0000256" key="2">
    <source>
        <dbReference type="ARBA" id="ARBA00000967"/>
    </source>
</evidence>
<gene>
    <name evidence="9" type="primary">pepA</name>
    <name evidence="12" type="ORF">RGQ30_06230</name>
</gene>
<dbReference type="InterPro" id="IPR008283">
    <property type="entry name" value="Peptidase_M17_N"/>
</dbReference>
<dbReference type="InterPro" id="IPR023042">
    <property type="entry name" value="Peptidase_M17_leu_NH2_pept"/>
</dbReference>
<evidence type="ECO:0000313" key="13">
    <source>
        <dbReference type="Proteomes" id="UP001329151"/>
    </source>
</evidence>
<dbReference type="SUPFAM" id="SSF52949">
    <property type="entry name" value="Macro domain-like"/>
    <property type="match status" value="1"/>
</dbReference>
<dbReference type="HAMAP" id="MF_00181">
    <property type="entry name" value="Cytosol_peptidase_M17"/>
    <property type="match status" value="1"/>
</dbReference>
<accession>A0AA86MHH3</accession>
<evidence type="ECO:0000256" key="5">
    <source>
        <dbReference type="ARBA" id="ARBA00022670"/>
    </source>
</evidence>
<dbReference type="Pfam" id="PF02789">
    <property type="entry name" value="Peptidase_M17_N"/>
    <property type="match status" value="1"/>
</dbReference>
<evidence type="ECO:0000256" key="8">
    <source>
        <dbReference type="ARBA" id="ARBA00023211"/>
    </source>
</evidence>
<dbReference type="PANTHER" id="PTHR11963:SF23">
    <property type="entry name" value="CYTOSOL AMINOPEPTIDASE"/>
    <property type="match status" value="1"/>
</dbReference>
<feature type="binding site" evidence="9">
    <location>
        <position position="388"/>
    </location>
    <ligand>
        <name>Mn(2+)</name>
        <dbReference type="ChEBI" id="CHEBI:29035"/>
        <label>2</label>
    </ligand>
</feature>
<dbReference type="GO" id="GO:0005737">
    <property type="term" value="C:cytoplasm"/>
    <property type="evidence" value="ECO:0007669"/>
    <property type="project" value="UniProtKB-SubCell"/>
</dbReference>
<feature type="active site" evidence="9">
    <location>
        <position position="390"/>
    </location>
</feature>
<keyword evidence="8 9" id="KW-0464">Manganese</keyword>
<evidence type="ECO:0000313" key="12">
    <source>
        <dbReference type="EMBL" id="BET25122.1"/>
    </source>
</evidence>
<dbReference type="EMBL" id="AP028947">
    <property type="protein sequence ID" value="BET25122.1"/>
    <property type="molecule type" value="Genomic_DNA"/>
</dbReference>
<feature type="binding site" evidence="9">
    <location>
        <position position="304"/>
    </location>
    <ligand>
        <name>Mn(2+)</name>
        <dbReference type="ChEBI" id="CHEBI:29035"/>
        <label>2</label>
    </ligand>
</feature>
<dbReference type="EC" id="3.4.11.10" evidence="9"/>
<dbReference type="FunFam" id="3.40.630.10:FF:000004">
    <property type="entry name" value="Probable cytosol aminopeptidase"/>
    <property type="match status" value="1"/>
</dbReference>
<feature type="binding site" evidence="9">
    <location>
        <position position="327"/>
    </location>
    <ligand>
        <name>Mn(2+)</name>
        <dbReference type="ChEBI" id="CHEBI:29035"/>
        <label>2</label>
    </ligand>
</feature>
<dbReference type="NCBIfam" id="NF002074">
    <property type="entry name" value="PRK00913.1-4"/>
    <property type="match status" value="1"/>
</dbReference>
<feature type="binding site" evidence="9">
    <location>
        <position position="386"/>
    </location>
    <ligand>
        <name>Mn(2+)</name>
        <dbReference type="ChEBI" id="CHEBI:29035"/>
        <label>1</label>
    </ligand>
</feature>
<dbReference type="InterPro" id="IPR043472">
    <property type="entry name" value="Macro_dom-like"/>
</dbReference>
<dbReference type="NCBIfam" id="NF002077">
    <property type="entry name" value="PRK00913.2-4"/>
    <property type="match status" value="1"/>
</dbReference>
<evidence type="ECO:0000259" key="11">
    <source>
        <dbReference type="PROSITE" id="PS00631"/>
    </source>
</evidence>
<dbReference type="PROSITE" id="PS00631">
    <property type="entry name" value="CYTOSOL_AP"/>
    <property type="match status" value="1"/>
</dbReference>
<keyword evidence="6 9" id="KW-0479">Metal-binding</keyword>
<comment type="function">
    <text evidence="9">Presumably involved in the processing and regular turnover of intracellular proteins. Catalyzes the removal of unsubstituted N-terminal amino acids from various peptides.</text>
</comment>
<evidence type="ECO:0000256" key="7">
    <source>
        <dbReference type="ARBA" id="ARBA00022801"/>
    </source>
</evidence>
<dbReference type="KEGG" id="lto:RGQ30_06230"/>
<dbReference type="SUPFAM" id="SSF53187">
    <property type="entry name" value="Zn-dependent exopeptidases"/>
    <property type="match status" value="1"/>
</dbReference>
<evidence type="ECO:0000256" key="10">
    <source>
        <dbReference type="SAM" id="MobiDB-lite"/>
    </source>
</evidence>
<dbReference type="Pfam" id="PF00883">
    <property type="entry name" value="Peptidase_M17"/>
    <property type="match status" value="1"/>
</dbReference>
<dbReference type="AlphaFoldDB" id="A0AA86MHH3"/>
<feature type="binding site" evidence="9">
    <location>
        <position position="309"/>
    </location>
    <ligand>
        <name>Mn(2+)</name>
        <dbReference type="ChEBI" id="CHEBI:29035"/>
        <label>1</label>
    </ligand>
</feature>
<dbReference type="Gene3D" id="3.40.630.10">
    <property type="entry name" value="Zn peptidases"/>
    <property type="match status" value="1"/>
</dbReference>
<protein>
    <recommendedName>
        <fullName evidence="9">Probable cytosol aminopeptidase</fullName>
        <ecNumber evidence="9">3.4.11.1</ecNumber>
    </recommendedName>
    <alternativeName>
        <fullName evidence="9">Leucine aminopeptidase</fullName>
        <shortName evidence="9">LAP</shortName>
        <ecNumber evidence="9">3.4.11.10</ecNumber>
    </alternativeName>
    <alternativeName>
        <fullName evidence="9">Leucyl aminopeptidase</fullName>
    </alternativeName>
</protein>
<feature type="domain" description="Cytosol aminopeptidase" evidence="11">
    <location>
        <begin position="384"/>
        <end position="391"/>
    </location>
</feature>
<keyword evidence="5 9" id="KW-0645">Protease</keyword>
<comment type="similarity">
    <text evidence="3 9">Belongs to the peptidase M17 family.</text>
</comment>
<dbReference type="CDD" id="cd00433">
    <property type="entry name" value="Peptidase_M17"/>
    <property type="match status" value="1"/>
</dbReference>
<evidence type="ECO:0000256" key="3">
    <source>
        <dbReference type="ARBA" id="ARBA00009528"/>
    </source>
</evidence>
<dbReference type="Proteomes" id="UP001329151">
    <property type="component" value="Chromosome"/>
</dbReference>
<dbReference type="GO" id="GO:0030145">
    <property type="term" value="F:manganese ion binding"/>
    <property type="evidence" value="ECO:0007669"/>
    <property type="project" value="UniProtKB-UniRule"/>
</dbReference>
<feature type="binding site" evidence="9">
    <location>
        <position position="309"/>
    </location>
    <ligand>
        <name>Mn(2+)</name>
        <dbReference type="ChEBI" id="CHEBI:29035"/>
        <label>2</label>
    </ligand>
</feature>
<keyword evidence="7 9" id="KW-0378">Hydrolase</keyword>
<dbReference type="PRINTS" id="PR00481">
    <property type="entry name" value="LAMNOPPTDASE"/>
</dbReference>
<feature type="binding site" evidence="9">
    <location>
        <position position="388"/>
    </location>
    <ligand>
        <name>Mn(2+)</name>
        <dbReference type="ChEBI" id="CHEBI:29035"/>
        <label>1</label>
    </ligand>
</feature>
<evidence type="ECO:0000256" key="6">
    <source>
        <dbReference type="ARBA" id="ARBA00022723"/>
    </source>
</evidence>
<comment type="catalytic activity">
    <reaction evidence="2 9">
        <text>Release of an N-terminal amino acid, preferentially leucine, but not glutamic or aspartic acids.</text>
        <dbReference type="EC" id="3.4.11.10"/>
    </reaction>
</comment>
<feature type="active site" evidence="9">
    <location>
        <position position="316"/>
    </location>
</feature>
<comment type="subcellular location">
    <subcellularLocation>
        <location evidence="9">Cytoplasm</location>
    </subcellularLocation>
</comment>
<comment type="cofactor">
    <cofactor evidence="9">
        <name>Mn(2+)</name>
        <dbReference type="ChEBI" id="CHEBI:29035"/>
    </cofactor>
    <text evidence="9">Binds 2 manganese ions per subunit.</text>
</comment>
<reference evidence="12 13" key="1">
    <citation type="submission" date="2023-10" db="EMBL/GenBank/DDBJ databases">
        <title>Complete Genome Sequence of Limnobacter thiooxidans CS-K2T, Isolated from freshwater lake sediments in Bavaria, Germany.</title>
        <authorList>
            <person name="Naruki M."/>
            <person name="Watanabe A."/>
            <person name="Warashina T."/>
            <person name="Morita T."/>
            <person name="Arakawa K."/>
        </authorList>
    </citation>
    <scope>NUCLEOTIDE SEQUENCE [LARGE SCALE GENOMIC DNA]</scope>
    <source>
        <strain evidence="12 13">CS-K2</strain>
    </source>
</reference>
<keyword evidence="9" id="KW-0963">Cytoplasm</keyword>
<comment type="catalytic activity">
    <reaction evidence="1 9">
        <text>Release of an N-terminal amino acid, Xaa-|-Yaa-, in which Xaa is preferably Leu, but may be other amino acids including Pro although not Arg or Lys, and Yaa may be Pro. Amino acid amides and methyl esters are also readily hydrolyzed, but rates on arylamides are exceedingly low.</text>
        <dbReference type="EC" id="3.4.11.1"/>
    </reaction>
</comment>
<dbReference type="InterPro" id="IPR000819">
    <property type="entry name" value="Peptidase_M17_C"/>
</dbReference>
<organism evidence="12 13">
    <name type="scientific">Limnobacter thiooxidans</name>
    <dbReference type="NCBI Taxonomy" id="131080"/>
    <lineage>
        <taxon>Bacteria</taxon>
        <taxon>Pseudomonadati</taxon>
        <taxon>Pseudomonadota</taxon>
        <taxon>Betaproteobacteria</taxon>
        <taxon>Burkholderiales</taxon>
        <taxon>Burkholderiaceae</taxon>
        <taxon>Limnobacter</taxon>
    </lineage>
</organism>
<feature type="region of interest" description="Disordered" evidence="10">
    <location>
        <begin position="1"/>
        <end position="28"/>
    </location>
</feature>
<sequence>MTATPAVSKTKKPVAAKPAKKTAPTPPPMFSYKAGTGLVAHVLAGGPVPGKGCDVAVVAVYKGGELSASAKRADIDTDGLVSHACKTDKSLGNSGTCRVVFNSGKEGAPVYVLAGLDDAEKLNAKTLRKATTAACDALKSLKPAKVFFALNQEVPKKSDDKDIAALCARTITESFYSFSACKKQDDDVAAPPTFELACTKSTQSAVEKGAAIGLAIGTGMQLTKDLGNLPGNICTPNYLAETAKAMAKQYKLAVDVLDHKKMEALGMFSLLSVGKASSEPPKLIVLKYNGAKDPKEAPVVLVGKGITFDTGGISLKPGAGMDEMKYDMCGAASVLGTMKAVAEMKLPLNLIVVVPTAENMPAGNASKPGDVVVSMSGQTIEILNTDAEGRLILCDALTYVERFNPAAVVDVATLTGACIVALGHVNTGLFSPDDDLANELLKAGQSALDTAWRMPLDEEYHEQLKSNFADMANIGGPPAGSVTAACFLQKYTKAYTWAHLDIAGTAWHSGKAKGASGRPVPMLAEFVMKRAKS</sequence>
<keyword evidence="4 9" id="KW-0031">Aminopeptidase</keyword>
<dbReference type="GO" id="GO:0006508">
    <property type="term" value="P:proteolysis"/>
    <property type="evidence" value="ECO:0007669"/>
    <property type="project" value="UniProtKB-KW"/>
</dbReference>
<dbReference type="InterPro" id="IPR011356">
    <property type="entry name" value="Leucine_aapep/pepB"/>
</dbReference>
<proteinExistence type="inferred from homology"/>
<evidence type="ECO:0000256" key="1">
    <source>
        <dbReference type="ARBA" id="ARBA00000135"/>
    </source>
</evidence>
<dbReference type="GO" id="GO:0070006">
    <property type="term" value="F:metalloaminopeptidase activity"/>
    <property type="evidence" value="ECO:0007669"/>
    <property type="project" value="InterPro"/>
</dbReference>